<dbReference type="AlphaFoldDB" id="A0AAW9QBR0"/>
<dbReference type="PANTHER" id="PTHR32347:SF23">
    <property type="entry name" value="BLL5650 PROTEIN"/>
    <property type="match status" value="1"/>
</dbReference>
<dbReference type="Gene3D" id="2.40.30.170">
    <property type="match status" value="1"/>
</dbReference>
<keyword evidence="7" id="KW-1185">Reference proteome</keyword>
<dbReference type="GO" id="GO:0030313">
    <property type="term" value="C:cell envelope"/>
    <property type="evidence" value="ECO:0007669"/>
    <property type="project" value="UniProtKB-SubCell"/>
</dbReference>
<dbReference type="Pfam" id="PF25973">
    <property type="entry name" value="BSH_CzcB"/>
    <property type="match status" value="1"/>
</dbReference>
<protein>
    <submittedName>
        <fullName evidence="6">HlyD family efflux transporter periplasmic adaptor subunit</fullName>
    </submittedName>
</protein>
<keyword evidence="2 3" id="KW-0175">Coiled coil</keyword>
<gene>
    <name evidence="6" type="ORF">V4F39_22360</name>
</gene>
<dbReference type="Gene3D" id="3.30.450.40">
    <property type="match status" value="1"/>
</dbReference>
<feature type="coiled-coil region" evidence="3">
    <location>
        <begin position="418"/>
        <end position="471"/>
    </location>
</feature>
<evidence type="ECO:0000313" key="7">
    <source>
        <dbReference type="Proteomes" id="UP001336250"/>
    </source>
</evidence>
<accession>A0AAW9QBR0</accession>
<dbReference type="SUPFAM" id="SSF55781">
    <property type="entry name" value="GAF domain-like"/>
    <property type="match status" value="1"/>
</dbReference>
<comment type="caution">
    <text evidence="6">The sequence shown here is derived from an EMBL/GenBank/DDBJ whole genome shotgun (WGS) entry which is preliminary data.</text>
</comment>
<dbReference type="InterPro" id="IPR003018">
    <property type="entry name" value="GAF"/>
</dbReference>
<dbReference type="EMBL" id="JAZIBG010000048">
    <property type="protein sequence ID" value="MEF7616674.1"/>
    <property type="molecule type" value="Genomic_DNA"/>
</dbReference>
<evidence type="ECO:0000256" key="2">
    <source>
        <dbReference type="ARBA" id="ARBA00023054"/>
    </source>
</evidence>
<dbReference type="RefSeq" id="WP_332292227.1">
    <property type="nucleotide sequence ID" value="NZ_JAZIBG010000048.1"/>
</dbReference>
<reference evidence="6 7" key="1">
    <citation type="submission" date="2024-02" db="EMBL/GenBank/DDBJ databases">
        <title>Genome sequence of Aquincola sp. MAHUQ-54.</title>
        <authorList>
            <person name="Huq M.A."/>
        </authorList>
    </citation>
    <scope>NUCLEOTIDE SEQUENCE [LARGE SCALE GENOMIC DNA]</scope>
    <source>
        <strain evidence="6 7">MAHUQ-54</strain>
    </source>
</reference>
<feature type="domain" description="GAF" evidence="4">
    <location>
        <begin position="181"/>
        <end position="314"/>
    </location>
</feature>
<sequence length="616" mass="66356">MSALSEAESAALPQRGAPVGADGDPWAALGGARSAEQLCTAWLFLLCRRIPPTRAALLLLKDAQGTFVPAAMFPAPLDAGYLAEVAQQALNSGAGARQPQPDGSLRLAYPLASMGTMHGVVVLDLGPCDELGLTRHLRDLHWGAGWLLDLVHRRSIGERDQRLAHAGFLLDLQAALMAQPDAERALFTLVNRLAAHFGCHQVLVGTARGHAVQVRAMSHAAWFDERANLLRGAAQAMDEAYDQRARTTLPESEGDGTPRLTAALRRYAADARCAAVCALPLEHGNTLAGVCLLQRDTPFDAGELQLLDTLGLAIGPVVGLRLAGDESLPAHAGRSTRWLLSRLGDGSRPGWKLAGVAAALALAVLALVEVDYRVASKALVEGAVQRAAVAPFDGFVREAPARAGDTVRKGEVLALLEDKDLRLESQRWQAELDIAEKRERESRANGERAELRLAAAQAAQARAQLDLVNEKLARVQVVAPFDGVVVRGDLSQQLGSPVEIGKVLFELAPLDAWRVILQVDERDIAHIAEQRSGELVLSSLPDKTWPLRVSKITPVSVPEDGRNHFRVEAELDGPAGDVRPGMEGVAKVASAPRSLLWIWTHRFTDWLRLALWRLAP</sequence>
<evidence type="ECO:0000313" key="6">
    <source>
        <dbReference type="EMBL" id="MEF7616674.1"/>
    </source>
</evidence>
<dbReference type="InterPro" id="IPR058647">
    <property type="entry name" value="BSH_CzcB-like"/>
</dbReference>
<evidence type="ECO:0000256" key="1">
    <source>
        <dbReference type="ARBA" id="ARBA00004196"/>
    </source>
</evidence>
<evidence type="ECO:0000256" key="3">
    <source>
        <dbReference type="SAM" id="Coils"/>
    </source>
</evidence>
<dbReference type="SUPFAM" id="SSF111369">
    <property type="entry name" value="HlyD-like secretion proteins"/>
    <property type="match status" value="1"/>
</dbReference>
<feature type="domain" description="CzcB-like barrel-sandwich hybrid" evidence="5">
    <location>
        <begin position="389"/>
        <end position="508"/>
    </location>
</feature>
<organism evidence="6 7">
    <name type="scientific">Aquincola agrisoli</name>
    <dbReference type="NCBI Taxonomy" id="3119538"/>
    <lineage>
        <taxon>Bacteria</taxon>
        <taxon>Pseudomonadati</taxon>
        <taxon>Pseudomonadota</taxon>
        <taxon>Betaproteobacteria</taxon>
        <taxon>Burkholderiales</taxon>
        <taxon>Sphaerotilaceae</taxon>
        <taxon>Aquincola</taxon>
    </lineage>
</organism>
<comment type="subcellular location">
    <subcellularLocation>
        <location evidence="1">Cell envelope</location>
    </subcellularLocation>
</comment>
<name>A0AAW9QBR0_9BURK</name>
<dbReference type="InterPro" id="IPR029016">
    <property type="entry name" value="GAF-like_dom_sf"/>
</dbReference>
<dbReference type="PANTHER" id="PTHR32347">
    <property type="entry name" value="EFFLUX SYSTEM COMPONENT YKNX-RELATED"/>
    <property type="match status" value="1"/>
</dbReference>
<evidence type="ECO:0000259" key="5">
    <source>
        <dbReference type="Pfam" id="PF25973"/>
    </source>
</evidence>
<evidence type="ECO:0000259" key="4">
    <source>
        <dbReference type="Pfam" id="PF01590"/>
    </source>
</evidence>
<dbReference type="Proteomes" id="UP001336250">
    <property type="component" value="Unassembled WGS sequence"/>
</dbReference>
<dbReference type="Gene3D" id="2.40.50.100">
    <property type="match status" value="1"/>
</dbReference>
<dbReference type="InterPro" id="IPR050465">
    <property type="entry name" value="UPF0194_transport"/>
</dbReference>
<dbReference type="Pfam" id="PF01590">
    <property type="entry name" value="GAF"/>
    <property type="match status" value="1"/>
</dbReference>
<proteinExistence type="predicted"/>